<keyword evidence="1" id="KW-0472">Membrane</keyword>
<gene>
    <name evidence="2" type="ORF">MB824_10725</name>
</gene>
<evidence type="ECO:0000313" key="2">
    <source>
        <dbReference type="EMBL" id="MCG6504967.1"/>
    </source>
</evidence>
<keyword evidence="3" id="KW-1185">Reference proteome</keyword>
<reference evidence="2 3" key="1">
    <citation type="submission" date="2022-02" db="EMBL/GenBank/DDBJ databases">
        <title>Genome sequence data of Kingella unionensis sp. nov. strain CICC 24913 (CCUG 75125).</title>
        <authorList>
            <person name="Xiao M."/>
        </authorList>
    </citation>
    <scope>NUCLEOTIDE SEQUENCE [LARGE SCALE GENOMIC DNA]</scope>
    <source>
        <strain evidence="2 3">CICC 24913</strain>
    </source>
</reference>
<protein>
    <submittedName>
        <fullName evidence="2">DUF2523 domain-containing protein</fullName>
    </submittedName>
</protein>
<feature type="transmembrane region" description="Helical" evidence="1">
    <location>
        <begin position="57"/>
        <end position="74"/>
    </location>
</feature>
<keyword evidence="1" id="KW-1133">Transmembrane helix</keyword>
<name>A0ABS9NQY2_9NEIS</name>
<keyword evidence="1" id="KW-0812">Transmembrane</keyword>
<dbReference type="EMBL" id="JAKOOW010000047">
    <property type="protein sequence ID" value="MCG6504967.1"/>
    <property type="molecule type" value="Genomic_DNA"/>
</dbReference>
<accession>A0ABS9NQY2</accession>
<evidence type="ECO:0000313" key="3">
    <source>
        <dbReference type="Proteomes" id="UP001298424"/>
    </source>
</evidence>
<dbReference type="Proteomes" id="UP001298424">
    <property type="component" value="Unassembled WGS sequence"/>
</dbReference>
<dbReference type="InterPro" id="IPR019670">
    <property type="entry name" value="DUF2523"/>
</dbReference>
<organism evidence="2 3">
    <name type="scientific">Kingella pumchi</name>
    <dbReference type="NCBI Taxonomy" id="2779506"/>
    <lineage>
        <taxon>Bacteria</taxon>
        <taxon>Pseudomonadati</taxon>
        <taxon>Pseudomonadota</taxon>
        <taxon>Betaproteobacteria</taxon>
        <taxon>Neisseriales</taxon>
        <taxon>Neisseriaceae</taxon>
        <taxon>Kingella</taxon>
    </lineage>
</organism>
<evidence type="ECO:0000256" key="1">
    <source>
        <dbReference type="SAM" id="Phobius"/>
    </source>
</evidence>
<sequence>MLVTLIGQIIVALGVSAITYVGFDHLQQMFLNHIKSSMGGADAAAIQIFYIAGGGEALNWIFGATSFALALSSVSKLGTSFKKK</sequence>
<proteinExistence type="predicted"/>
<dbReference type="Pfam" id="PF10734">
    <property type="entry name" value="DUF2523"/>
    <property type="match status" value="1"/>
</dbReference>
<comment type="caution">
    <text evidence="2">The sequence shown here is derived from an EMBL/GenBank/DDBJ whole genome shotgun (WGS) entry which is preliminary data.</text>
</comment>